<keyword evidence="3" id="KW-1185">Reference proteome</keyword>
<accession>A0ABR0KJR6</accession>
<protein>
    <submittedName>
        <fullName evidence="2">Uncharacterized protein</fullName>
    </submittedName>
</protein>
<comment type="caution">
    <text evidence="2">The sequence shown here is derived from an EMBL/GenBank/DDBJ whole genome shotgun (WGS) entry which is preliminary data.</text>
</comment>
<organism evidence="2 3">
    <name type="scientific">Lithohypha guttulata</name>
    <dbReference type="NCBI Taxonomy" id="1690604"/>
    <lineage>
        <taxon>Eukaryota</taxon>
        <taxon>Fungi</taxon>
        <taxon>Dikarya</taxon>
        <taxon>Ascomycota</taxon>
        <taxon>Pezizomycotina</taxon>
        <taxon>Eurotiomycetes</taxon>
        <taxon>Chaetothyriomycetidae</taxon>
        <taxon>Chaetothyriales</taxon>
        <taxon>Trichomeriaceae</taxon>
        <taxon>Lithohypha</taxon>
    </lineage>
</organism>
<keyword evidence="1" id="KW-0812">Transmembrane</keyword>
<name>A0ABR0KJR6_9EURO</name>
<reference evidence="2 3" key="1">
    <citation type="submission" date="2023-08" db="EMBL/GenBank/DDBJ databases">
        <title>Black Yeasts Isolated from many extreme environments.</title>
        <authorList>
            <person name="Coleine C."/>
            <person name="Stajich J.E."/>
            <person name="Selbmann L."/>
        </authorList>
    </citation>
    <scope>NUCLEOTIDE SEQUENCE [LARGE SCALE GENOMIC DNA]</scope>
    <source>
        <strain evidence="2 3">CCFEE 5885</strain>
    </source>
</reference>
<dbReference type="PANTHER" id="PTHR28142">
    <property type="entry name" value="MITOCHONDRIAL INNER MEMBRANE I-AAA PROTEASE SUPERCOMPLEX SUBUNIT MGR3-RELATED"/>
    <property type="match status" value="1"/>
</dbReference>
<keyword evidence="1" id="KW-1133">Transmembrane helix</keyword>
<sequence length="430" mass="47902">MRTARASKQTLQQVYHCPARQSANRARFSTSSRQFVNPRRAPEFRQASKPSWTQYWSEQWRLAKKDYPIILPLGLFGVVASMSILTLLLWDDYARVKPQYSAYPTNVEYHLRQALQSIHVKPNPAKAEMHFIKALQTADEEGMDPYSPEVMGIRTRLAEMLEKFGHAKAAIEVLEGTIKMCEEKVKDIDRGVTEAQPEESKSLRKGMLKTIIRSRVRTASLYESDYMQDIMTAKQVLSDAVGLLVKESQDPQTKGFSEDNAAGLPLDEIASMLSQMGDLYATTGETPNAVQVYMLTLQPLRAACNGTRSCKEVQILSNIASTMDLAMKRPGAIINGKPATKESLAAARRSTLRWADQAIATAEVVKPQDRDDICEVGLISAEMTKADLLLEDGKNIQAREAFRSIIPRLKEKGLDALVKTAEQGIHRAGG</sequence>
<proteinExistence type="predicted"/>
<evidence type="ECO:0000313" key="3">
    <source>
        <dbReference type="Proteomes" id="UP001345013"/>
    </source>
</evidence>
<keyword evidence="1" id="KW-0472">Membrane</keyword>
<dbReference type="EMBL" id="JAVRRG010000014">
    <property type="protein sequence ID" value="KAK5098461.1"/>
    <property type="molecule type" value="Genomic_DNA"/>
</dbReference>
<gene>
    <name evidence="2" type="ORF">LTR24_001779</name>
</gene>
<dbReference type="PANTHER" id="PTHR28142:SF1">
    <property type="entry name" value="MITOCHONDRIAL INNER MEMBRANE I-AAA PROTEASE SUPERCOMPLEX SUBUNIT MGR3-RELATED"/>
    <property type="match status" value="1"/>
</dbReference>
<evidence type="ECO:0000256" key="1">
    <source>
        <dbReference type="SAM" id="Phobius"/>
    </source>
</evidence>
<feature type="transmembrane region" description="Helical" evidence="1">
    <location>
        <begin position="69"/>
        <end position="90"/>
    </location>
</feature>
<dbReference type="InterPro" id="IPR040201">
    <property type="entry name" value="Mrg3-like"/>
</dbReference>
<dbReference type="Proteomes" id="UP001345013">
    <property type="component" value="Unassembled WGS sequence"/>
</dbReference>
<evidence type="ECO:0000313" key="2">
    <source>
        <dbReference type="EMBL" id="KAK5098461.1"/>
    </source>
</evidence>